<evidence type="ECO:0000313" key="2">
    <source>
        <dbReference type="EMBL" id="PSB54334.1"/>
    </source>
</evidence>
<accession>A0A2T1GAQ4</accession>
<dbReference type="OrthoDB" id="574468at2"/>
<evidence type="ECO:0000256" key="1">
    <source>
        <dbReference type="SAM" id="Phobius"/>
    </source>
</evidence>
<dbReference type="RefSeq" id="WP_106308075.1">
    <property type="nucleotide sequence ID" value="NZ_PVWO01000267.1"/>
</dbReference>
<dbReference type="AlphaFoldDB" id="A0A2T1GAQ4"/>
<reference evidence="2 3" key="1">
    <citation type="submission" date="2018-03" db="EMBL/GenBank/DDBJ databases">
        <title>The ancient ancestry and fast evolution of plastids.</title>
        <authorList>
            <person name="Moore K.R."/>
            <person name="Magnabosco C."/>
            <person name="Momper L."/>
            <person name="Gold D.A."/>
            <person name="Bosak T."/>
            <person name="Fournier G.P."/>
        </authorList>
    </citation>
    <scope>NUCLEOTIDE SEQUENCE [LARGE SCALE GENOMIC DNA]</scope>
    <source>
        <strain evidence="2 3">CCALA 037</strain>
    </source>
</reference>
<name>A0A2T1GAQ4_9CYAN</name>
<dbReference type="Proteomes" id="UP000238937">
    <property type="component" value="Unassembled WGS sequence"/>
</dbReference>
<keyword evidence="3" id="KW-1185">Reference proteome</keyword>
<protein>
    <submittedName>
        <fullName evidence="2">Peptidase</fullName>
    </submittedName>
</protein>
<proteinExistence type="predicted"/>
<feature type="transmembrane region" description="Helical" evidence="1">
    <location>
        <begin position="21"/>
        <end position="46"/>
    </location>
</feature>
<gene>
    <name evidence="2" type="ORF">C7B77_18460</name>
</gene>
<keyword evidence="1" id="KW-0812">Transmembrane</keyword>
<dbReference type="EMBL" id="PVWO01000267">
    <property type="protein sequence ID" value="PSB54334.1"/>
    <property type="molecule type" value="Genomic_DNA"/>
</dbReference>
<keyword evidence="1" id="KW-1133">Transmembrane helix</keyword>
<evidence type="ECO:0000313" key="3">
    <source>
        <dbReference type="Proteomes" id="UP000238937"/>
    </source>
</evidence>
<organism evidence="2 3">
    <name type="scientific">Chamaesiphon polymorphus CCALA 037</name>
    <dbReference type="NCBI Taxonomy" id="2107692"/>
    <lineage>
        <taxon>Bacteria</taxon>
        <taxon>Bacillati</taxon>
        <taxon>Cyanobacteriota</taxon>
        <taxon>Cyanophyceae</taxon>
        <taxon>Gomontiellales</taxon>
        <taxon>Chamaesiphonaceae</taxon>
        <taxon>Chamaesiphon</taxon>
    </lineage>
</organism>
<comment type="caution">
    <text evidence="2">The sequence shown here is derived from an EMBL/GenBank/DDBJ whole genome shotgun (WGS) entry which is preliminary data.</text>
</comment>
<sequence length="98" mass="10964">MFFSSNLKRLFRKYHRGLASIIFIPLILTVVTGTIATIVTEWQLNLGVSRSLLMAIHTGEIFHLQAIYPVLNGIGTLGLLITGITMTGVFNRKKNYID</sequence>
<keyword evidence="1" id="KW-0472">Membrane</keyword>
<feature type="transmembrane region" description="Helical" evidence="1">
    <location>
        <begin position="66"/>
        <end position="90"/>
    </location>
</feature>